<evidence type="ECO:0000256" key="1">
    <source>
        <dbReference type="ARBA" id="ARBA00009427"/>
    </source>
</evidence>
<dbReference type="EC" id="2.7.4.25" evidence="9"/>
<dbReference type="EMBL" id="JQAT01000001">
    <property type="protein sequence ID" value="KRN29442.1"/>
    <property type="molecule type" value="Genomic_DNA"/>
</dbReference>
<dbReference type="FunFam" id="3.40.50.300:FF:000484">
    <property type="entry name" value="Cytidylate kinase"/>
    <property type="match status" value="1"/>
</dbReference>
<keyword evidence="3 9" id="KW-0808">Transferase</keyword>
<evidence type="ECO:0000256" key="3">
    <source>
        <dbReference type="ARBA" id="ARBA00022679"/>
    </source>
</evidence>
<dbReference type="GO" id="GO:0005524">
    <property type="term" value="F:ATP binding"/>
    <property type="evidence" value="ECO:0007669"/>
    <property type="project" value="UniProtKB-UniRule"/>
</dbReference>
<evidence type="ECO:0000313" key="11">
    <source>
        <dbReference type="EMBL" id="KRN29442.1"/>
    </source>
</evidence>
<protein>
    <recommendedName>
        <fullName evidence="9">Cytidylate kinase</fullName>
        <shortName evidence="9">CK</shortName>
        <ecNumber evidence="9">2.7.4.25</ecNumber>
    </recommendedName>
    <alternativeName>
        <fullName evidence="9">Cytidine monophosphate kinase</fullName>
        <shortName evidence="9">CMP kinase</shortName>
    </alternativeName>
</protein>
<feature type="domain" description="Cytidylate kinase" evidence="10">
    <location>
        <begin position="3"/>
        <end position="216"/>
    </location>
</feature>
<evidence type="ECO:0000256" key="9">
    <source>
        <dbReference type="HAMAP-Rule" id="MF_00238"/>
    </source>
</evidence>
<keyword evidence="13" id="KW-1185">Reference proteome</keyword>
<evidence type="ECO:0000259" key="10">
    <source>
        <dbReference type="Pfam" id="PF02224"/>
    </source>
</evidence>
<dbReference type="PANTHER" id="PTHR21299">
    <property type="entry name" value="CYTIDYLATE KINASE/PANTOATE-BETA-ALANINE LIGASE"/>
    <property type="match status" value="1"/>
</dbReference>
<dbReference type="Proteomes" id="UP000051645">
    <property type="component" value="Unassembled WGS sequence"/>
</dbReference>
<dbReference type="GO" id="GO:0006220">
    <property type="term" value="P:pyrimidine nucleotide metabolic process"/>
    <property type="evidence" value="ECO:0007669"/>
    <property type="project" value="UniProtKB-UniRule"/>
</dbReference>
<dbReference type="NCBIfam" id="TIGR00017">
    <property type="entry name" value="cmk"/>
    <property type="match status" value="1"/>
</dbReference>
<dbReference type="Proteomes" id="UP000051751">
    <property type="component" value="Unassembled WGS sequence"/>
</dbReference>
<dbReference type="GO" id="GO:0005829">
    <property type="term" value="C:cytosol"/>
    <property type="evidence" value="ECO:0007669"/>
    <property type="project" value="TreeGrafter"/>
</dbReference>
<dbReference type="GO" id="GO:0015949">
    <property type="term" value="P:nucleobase-containing small molecule interconversion"/>
    <property type="evidence" value="ECO:0007669"/>
    <property type="project" value="TreeGrafter"/>
</dbReference>
<keyword evidence="5 9" id="KW-0418">Kinase</keyword>
<dbReference type="GO" id="GO:0036431">
    <property type="term" value="F:dCMP kinase activity"/>
    <property type="evidence" value="ECO:0007669"/>
    <property type="project" value="InterPro"/>
</dbReference>
<dbReference type="OrthoDB" id="9807434at2"/>
<evidence type="ECO:0000256" key="8">
    <source>
        <dbReference type="ARBA" id="ARBA00048478"/>
    </source>
</evidence>
<gene>
    <name evidence="9" type="primary">cmk</name>
    <name evidence="11" type="ORF">IV38_GL000326</name>
    <name evidence="12" type="ORF">IV40_GL000342</name>
</gene>
<dbReference type="SUPFAM" id="SSF52540">
    <property type="entry name" value="P-loop containing nucleoside triphosphate hydrolases"/>
    <property type="match status" value="1"/>
</dbReference>
<evidence type="ECO:0000256" key="7">
    <source>
        <dbReference type="ARBA" id="ARBA00047615"/>
    </source>
</evidence>
<dbReference type="PATRIC" id="fig|81857.3.peg.331"/>
<feature type="binding site" evidence="9">
    <location>
        <begin position="7"/>
        <end position="15"/>
    </location>
    <ligand>
        <name>ATP</name>
        <dbReference type="ChEBI" id="CHEBI:30616"/>
    </ligand>
</feature>
<comment type="subcellular location">
    <subcellularLocation>
        <location evidence="9">Cytoplasm</location>
    </subcellularLocation>
</comment>
<comment type="catalytic activity">
    <reaction evidence="8 9">
        <text>CMP + ATP = CDP + ADP</text>
        <dbReference type="Rhea" id="RHEA:11600"/>
        <dbReference type="ChEBI" id="CHEBI:30616"/>
        <dbReference type="ChEBI" id="CHEBI:58069"/>
        <dbReference type="ChEBI" id="CHEBI:60377"/>
        <dbReference type="ChEBI" id="CHEBI:456216"/>
        <dbReference type="EC" id="2.7.4.25"/>
    </reaction>
</comment>
<dbReference type="InterPro" id="IPR011994">
    <property type="entry name" value="Cytidylate_kinase_dom"/>
</dbReference>
<evidence type="ECO:0000256" key="2">
    <source>
        <dbReference type="ARBA" id="ARBA00022490"/>
    </source>
</evidence>
<name>A0A0R2GB83_9LACO</name>
<evidence type="ECO:0000313" key="13">
    <source>
        <dbReference type="Proteomes" id="UP000051645"/>
    </source>
</evidence>
<comment type="similarity">
    <text evidence="1 9">Belongs to the cytidylate kinase family. Type 1 subfamily.</text>
</comment>
<comment type="caution">
    <text evidence="12">The sequence shown here is derived from an EMBL/GenBank/DDBJ whole genome shotgun (WGS) entry which is preliminary data.</text>
</comment>
<dbReference type="InterPro" id="IPR027417">
    <property type="entry name" value="P-loop_NTPase"/>
</dbReference>
<organism evidence="12 13">
    <name type="scientific">Lactobacillus selangorensis</name>
    <dbReference type="NCBI Taxonomy" id="81857"/>
    <lineage>
        <taxon>Bacteria</taxon>
        <taxon>Bacillati</taxon>
        <taxon>Bacillota</taxon>
        <taxon>Bacilli</taxon>
        <taxon>Lactobacillales</taxon>
        <taxon>Lactobacillaceae</taxon>
        <taxon>Lactobacillus</taxon>
    </lineage>
</organism>
<reference evidence="13 14" key="1">
    <citation type="journal article" date="2015" name="Genome Announc.">
        <title>Expanding the biotechnology potential of lactobacilli through comparative genomics of 213 strains and associated genera.</title>
        <authorList>
            <person name="Sun Z."/>
            <person name="Harris H.M."/>
            <person name="McCann A."/>
            <person name="Guo C."/>
            <person name="Argimon S."/>
            <person name="Zhang W."/>
            <person name="Yang X."/>
            <person name="Jeffery I.B."/>
            <person name="Cooney J.C."/>
            <person name="Kagawa T.F."/>
            <person name="Liu W."/>
            <person name="Song Y."/>
            <person name="Salvetti E."/>
            <person name="Wrobel A."/>
            <person name="Rasinkangas P."/>
            <person name="Parkhill J."/>
            <person name="Rea M.C."/>
            <person name="O'Sullivan O."/>
            <person name="Ritari J."/>
            <person name="Douillard F.P."/>
            <person name="Paul Ross R."/>
            <person name="Yang R."/>
            <person name="Briner A.E."/>
            <person name="Felis G.E."/>
            <person name="de Vos W.M."/>
            <person name="Barrangou R."/>
            <person name="Klaenhammer T.R."/>
            <person name="Caufield P.W."/>
            <person name="Cui Y."/>
            <person name="Zhang H."/>
            <person name="O'Toole P.W."/>
        </authorList>
    </citation>
    <scope>NUCLEOTIDE SEQUENCE [LARGE SCALE GENOMIC DNA]</scope>
    <source>
        <strain evidence="11 14">ATCC BAA-66</strain>
        <strain evidence="12 13">DSM 13344</strain>
    </source>
</reference>
<keyword evidence="2 9" id="KW-0963">Cytoplasm</keyword>
<dbReference type="CDD" id="cd02020">
    <property type="entry name" value="CMPK"/>
    <property type="match status" value="1"/>
</dbReference>
<keyword evidence="6 9" id="KW-0067">ATP-binding</keyword>
<sequence>MQVAIDGPASSGKSTIAKIVAKKLGFIYCDTGAMYRAATWLALRDHINLDDASDLLKALDDVTIRFEPTDDGQLVFINDIDITHAIREPDVTNNVSQVSALAPIRTEMVKRQQQIAEEGNIVMDGRDIGTTVLPHAQVKIFMTASAEERAKRRYAENIAKGIMTPLSQLQDEIVARDHKDSTRKISPLRKADDAIEIDTTHLGIDEVVAQILEIIQTVQNKND</sequence>
<dbReference type="HAMAP" id="MF_00238">
    <property type="entry name" value="Cytidyl_kinase_type1"/>
    <property type="match status" value="1"/>
</dbReference>
<keyword evidence="4 9" id="KW-0547">Nucleotide-binding</keyword>
<accession>A0A0R2GB83</accession>
<comment type="catalytic activity">
    <reaction evidence="7 9">
        <text>dCMP + ATP = dCDP + ADP</text>
        <dbReference type="Rhea" id="RHEA:25094"/>
        <dbReference type="ChEBI" id="CHEBI:30616"/>
        <dbReference type="ChEBI" id="CHEBI:57566"/>
        <dbReference type="ChEBI" id="CHEBI:58593"/>
        <dbReference type="ChEBI" id="CHEBI:456216"/>
        <dbReference type="EC" id="2.7.4.25"/>
    </reaction>
</comment>
<evidence type="ECO:0000313" key="14">
    <source>
        <dbReference type="Proteomes" id="UP000051751"/>
    </source>
</evidence>
<dbReference type="STRING" id="81857.IV38_GL000326"/>
<evidence type="ECO:0000256" key="5">
    <source>
        <dbReference type="ARBA" id="ARBA00022777"/>
    </source>
</evidence>
<evidence type="ECO:0000256" key="4">
    <source>
        <dbReference type="ARBA" id="ARBA00022741"/>
    </source>
</evidence>
<dbReference type="RefSeq" id="WP_057768632.1">
    <property type="nucleotide sequence ID" value="NZ_JQAT01000001.1"/>
</dbReference>
<dbReference type="InterPro" id="IPR003136">
    <property type="entry name" value="Cytidylate_kin"/>
</dbReference>
<proteinExistence type="inferred from homology"/>
<evidence type="ECO:0000256" key="6">
    <source>
        <dbReference type="ARBA" id="ARBA00022840"/>
    </source>
</evidence>
<dbReference type="Pfam" id="PF02224">
    <property type="entry name" value="Cytidylate_kin"/>
    <property type="match status" value="1"/>
</dbReference>
<evidence type="ECO:0000313" key="12">
    <source>
        <dbReference type="EMBL" id="KRN34029.1"/>
    </source>
</evidence>
<dbReference type="EMBL" id="JQAZ01000001">
    <property type="protein sequence ID" value="KRN34029.1"/>
    <property type="molecule type" value="Genomic_DNA"/>
</dbReference>
<dbReference type="PANTHER" id="PTHR21299:SF2">
    <property type="entry name" value="CYTIDYLATE KINASE"/>
    <property type="match status" value="1"/>
</dbReference>
<dbReference type="AlphaFoldDB" id="A0A0R2GB83"/>
<dbReference type="Gene3D" id="3.40.50.300">
    <property type="entry name" value="P-loop containing nucleotide triphosphate hydrolases"/>
    <property type="match status" value="1"/>
</dbReference>